<keyword evidence="3" id="KW-1185">Reference proteome</keyword>
<dbReference type="EMBL" id="CAXAMM010024647">
    <property type="protein sequence ID" value="CAK9055702.1"/>
    <property type="molecule type" value="Genomic_DNA"/>
</dbReference>
<sequence length="259" mass="29364">MIFLNQVCGPRTRPDVRAWVEKIFLAQASSEDSESMKRKMRASSAASESGMSGQTGYTAYTGITATTATALTALHTVGGSIAGRSHRPRSLVESDESLVVHHSKGDEPLSVKERVQAFLQNRLPELAAHVDAHVANLTEELRKEVDEEVAERFLRTASNRRVFDGQANFLRWKNVRHKALQKRLDANMHKWILEGIEGWDQRAMDARPKESSEADLVFEYLTKRAVHGEGKLPSQIPVIRKMRYSYSMPRMWKDKFISR</sequence>
<gene>
    <name evidence="2" type="ORF">SCF082_LOCUS30082</name>
</gene>
<evidence type="ECO:0000313" key="3">
    <source>
        <dbReference type="Proteomes" id="UP001642464"/>
    </source>
</evidence>
<proteinExistence type="predicted"/>
<reference evidence="2 3" key="1">
    <citation type="submission" date="2024-02" db="EMBL/GenBank/DDBJ databases">
        <authorList>
            <person name="Chen Y."/>
            <person name="Shah S."/>
            <person name="Dougan E. K."/>
            <person name="Thang M."/>
            <person name="Chan C."/>
        </authorList>
    </citation>
    <scope>NUCLEOTIDE SEQUENCE [LARGE SCALE GENOMIC DNA]</scope>
</reference>
<comment type="caution">
    <text evidence="2">The sequence shown here is derived from an EMBL/GenBank/DDBJ whole genome shotgun (WGS) entry which is preliminary data.</text>
</comment>
<organism evidence="2 3">
    <name type="scientific">Durusdinium trenchii</name>
    <dbReference type="NCBI Taxonomy" id="1381693"/>
    <lineage>
        <taxon>Eukaryota</taxon>
        <taxon>Sar</taxon>
        <taxon>Alveolata</taxon>
        <taxon>Dinophyceae</taxon>
        <taxon>Suessiales</taxon>
        <taxon>Symbiodiniaceae</taxon>
        <taxon>Durusdinium</taxon>
    </lineage>
</organism>
<evidence type="ECO:0000313" key="2">
    <source>
        <dbReference type="EMBL" id="CAK9055702.1"/>
    </source>
</evidence>
<dbReference type="Proteomes" id="UP001642464">
    <property type="component" value="Unassembled WGS sequence"/>
</dbReference>
<protein>
    <submittedName>
        <fullName evidence="2">Uncharacterized protein</fullName>
    </submittedName>
</protein>
<evidence type="ECO:0000256" key="1">
    <source>
        <dbReference type="SAM" id="MobiDB-lite"/>
    </source>
</evidence>
<feature type="region of interest" description="Disordered" evidence="1">
    <location>
        <begin position="34"/>
        <end position="54"/>
    </location>
</feature>
<name>A0ABP0MXZ2_9DINO</name>
<accession>A0ABP0MXZ2</accession>